<keyword evidence="2" id="KW-1003">Cell membrane</keyword>
<evidence type="ECO:0000256" key="6">
    <source>
        <dbReference type="ARBA" id="ARBA00022989"/>
    </source>
</evidence>
<dbReference type="PANTHER" id="PTHR21137:SF26">
    <property type="entry name" value="ODORANT RECEPTOR 10A-RELATED"/>
    <property type="match status" value="1"/>
</dbReference>
<evidence type="ECO:0000313" key="12">
    <source>
        <dbReference type="Proteomes" id="UP000037069"/>
    </source>
</evidence>
<keyword evidence="4 10" id="KW-0812">Transmembrane</keyword>
<dbReference type="GO" id="GO:0005886">
    <property type="term" value="C:plasma membrane"/>
    <property type="evidence" value="ECO:0007669"/>
    <property type="project" value="UniProtKB-SubCell"/>
</dbReference>
<sequence>MFDFLQPSVPISKSFMRIPRISGIICGIWPQRKHSCIKLLFFAFNVFVVALGAVGENLYGFMYLNDLVNALEAFCPGVTKAICLLKMLVFFVFNHRWYLILERIRTMLMAEQHCKEKMQIVEKLASIASIFSFILLTSGSFTNMSFNLRPLLANMIRHFQGQDIVNVLPFNIVIPEMFVNYPYYPVTYFVLTLSGAMTVFTFSFVDGFFVCACMYMCGIFRMIQYDIRTIFDELKGGETSSLAQNQRFRLQLTAVVKRHNAIIDLCSDFAKNFTLIILMHFLSAALVLCSSILDLMLVSE</sequence>
<evidence type="ECO:0000256" key="8">
    <source>
        <dbReference type="ARBA" id="ARBA00023170"/>
    </source>
</evidence>
<dbReference type="OMA" id="WYKCDAR"/>
<evidence type="ECO:0000256" key="10">
    <source>
        <dbReference type="SAM" id="Phobius"/>
    </source>
</evidence>
<keyword evidence="3" id="KW-0716">Sensory transduction</keyword>
<evidence type="ECO:0000256" key="4">
    <source>
        <dbReference type="ARBA" id="ARBA00022692"/>
    </source>
</evidence>
<dbReference type="GO" id="GO:0004984">
    <property type="term" value="F:olfactory receptor activity"/>
    <property type="evidence" value="ECO:0007669"/>
    <property type="project" value="InterPro"/>
</dbReference>
<name>A0A0L0CDI3_LUCCU</name>
<evidence type="ECO:0000256" key="5">
    <source>
        <dbReference type="ARBA" id="ARBA00022725"/>
    </source>
</evidence>
<protein>
    <submittedName>
        <fullName evidence="11">Putative odorant receptor 22c</fullName>
    </submittedName>
</protein>
<proteinExistence type="predicted"/>
<keyword evidence="7 10" id="KW-0472">Membrane</keyword>
<dbReference type="EMBL" id="JRES01000539">
    <property type="protein sequence ID" value="KNC30306.1"/>
    <property type="molecule type" value="Genomic_DNA"/>
</dbReference>
<organism evidence="11 12">
    <name type="scientific">Lucilia cuprina</name>
    <name type="common">Green bottle fly</name>
    <name type="synonym">Australian sheep blowfly</name>
    <dbReference type="NCBI Taxonomy" id="7375"/>
    <lineage>
        <taxon>Eukaryota</taxon>
        <taxon>Metazoa</taxon>
        <taxon>Ecdysozoa</taxon>
        <taxon>Arthropoda</taxon>
        <taxon>Hexapoda</taxon>
        <taxon>Insecta</taxon>
        <taxon>Pterygota</taxon>
        <taxon>Neoptera</taxon>
        <taxon>Endopterygota</taxon>
        <taxon>Diptera</taxon>
        <taxon>Brachycera</taxon>
        <taxon>Muscomorpha</taxon>
        <taxon>Oestroidea</taxon>
        <taxon>Calliphoridae</taxon>
        <taxon>Luciliinae</taxon>
        <taxon>Lucilia</taxon>
    </lineage>
</organism>
<feature type="transmembrane region" description="Helical" evidence="10">
    <location>
        <begin position="39"/>
        <end position="59"/>
    </location>
</feature>
<evidence type="ECO:0000256" key="1">
    <source>
        <dbReference type="ARBA" id="ARBA00004651"/>
    </source>
</evidence>
<dbReference type="Pfam" id="PF02949">
    <property type="entry name" value="7tm_6"/>
    <property type="match status" value="1"/>
</dbReference>
<keyword evidence="12" id="KW-1185">Reference proteome</keyword>
<gene>
    <name evidence="11" type="ORF">FF38_07389</name>
</gene>
<evidence type="ECO:0000256" key="2">
    <source>
        <dbReference type="ARBA" id="ARBA00022475"/>
    </source>
</evidence>
<keyword evidence="8 11" id="KW-0675">Receptor</keyword>
<dbReference type="InterPro" id="IPR004117">
    <property type="entry name" value="7tm6_olfct_rcpt"/>
</dbReference>
<comment type="subcellular location">
    <subcellularLocation>
        <location evidence="1">Cell membrane</location>
        <topology evidence="1">Multi-pass membrane protein</topology>
    </subcellularLocation>
</comment>
<dbReference type="GO" id="GO:0005549">
    <property type="term" value="F:odorant binding"/>
    <property type="evidence" value="ECO:0007669"/>
    <property type="project" value="InterPro"/>
</dbReference>
<feature type="transmembrane region" description="Helical" evidence="10">
    <location>
        <begin position="273"/>
        <end position="293"/>
    </location>
</feature>
<feature type="transmembrane region" description="Helical" evidence="10">
    <location>
        <begin position="79"/>
        <end position="99"/>
    </location>
</feature>
<feature type="transmembrane region" description="Helical" evidence="10">
    <location>
        <begin position="186"/>
        <end position="215"/>
    </location>
</feature>
<keyword evidence="6 10" id="KW-1133">Transmembrane helix</keyword>
<reference evidence="11 12" key="1">
    <citation type="journal article" date="2015" name="Nat. Commun.">
        <title>Lucilia cuprina genome unlocks parasitic fly biology to underpin future interventions.</title>
        <authorList>
            <person name="Anstead C.A."/>
            <person name="Korhonen P.K."/>
            <person name="Young N.D."/>
            <person name="Hall R.S."/>
            <person name="Jex A.R."/>
            <person name="Murali S.C."/>
            <person name="Hughes D.S."/>
            <person name="Lee S.F."/>
            <person name="Perry T."/>
            <person name="Stroehlein A.J."/>
            <person name="Ansell B.R."/>
            <person name="Breugelmans B."/>
            <person name="Hofmann A."/>
            <person name="Qu J."/>
            <person name="Dugan S."/>
            <person name="Lee S.L."/>
            <person name="Chao H."/>
            <person name="Dinh H."/>
            <person name="Han Y."/>
            <person name="Doddapaneni H.V."/>
            <person name="Worley K.C."/>
            <person name="Muzny D.M."/>
            <person name="Ioannidis P."/>
            <person name="Waterhouse R.M."/>
            <person name="Zdobnov E.M."/>
            <person name="James P.J."/>
            <person name="Bagnall N.H."/>
            <person name="Kotze A.C."/>
            <person name="Gibbs R.A."/>
            <person name="Richards S."/>
            <person name="Batterham P."/>
            <person name="Gasser R.B."/>
        </authorList>
    </citation>
    <scope>NUCLEOTIDE SEQUENCE [LARGE SCALE GENOMIC DNA]</scope>
    <source>
        <strain evidence="11 12">LS</strain>
        <tissue evidence="11">Full body</tissue>
    </source>
</reference>
<keyword evidence="5" id="KW-0552">Olfaction</keyword>
<dbReference type="OrthoDB" id="8185860at2759"/>
<evidence type="ECO:0000256" key="3">
    <source>
        <dbReference type="ARBA" id="ARBA00022606"/>
    </source>
</evidence>
<dbReference type="Proteomes" id="UP000037069">
    <property type="component" value="Unassembled WGS sequence"/>
</dbReference>
<dbReference type="PANTHER" id="PTHR21137">
    <property type="entry name" value="ODORANT RECEPTOR"/>
    <property type="match status" value="1"/>
</dbReference>
<feature type="transmembrane region" description="Helical" evidence="10">
    <location>
        <begin position="120"/>
        <end position="141"/>
    </location>
</feature>
<dbReference type="AlphaFoldDB" id="A0A0L0CDI3"/>
<evidence type="ECO:0000256" key="7">
    <source>
        <dbReference type="ARBA" id="ARBA00023136"/>
    </source>
</evidence>
<keyword evidence="9" id="KW-0807">Transducer</keyword>
<dbReference type="GO" id="GO:0007165">
    <property type="term" value="P:signal transduction"/>
    <property type="evidence" value="ECO:0007669"/>
    <property type="project" value="UniProtKB-KW"/>
</dbReference>
<comment type="caution">
    <text evidence="11">The sequence shown here is derived from an EMBL/GenBank/DDBJ whole genome shotgun (WGS) entry which is preliminary data.</text>
</comment>
<accession>A0A0L0CDI3</accession>
<evidence type="ECO:0000256" key="9">
    <source>
        <dbReference type="ARBA" id="ARBA00023224"/>
    </source>
</evidence>
<evidence type="ECO:0000313" key="11">
    <source>
        <dbReference type="EMBL" id="KNC30306.1"/>
    </source>
</evidence>